<dbReference type="Proteomes" id="UP000186955">
    <property type="component" value="Unassembled WGS sequence"/>
</dbReference>
<keyword evidence="3" id="KW-1185">Reference proteome</keyword>
<name>A0A1Q5SQU4_9EURO</name>
<dbReference type="EMBL" id="MNBE01000758">
    <property type="protein sequence ID" value="OKO90286.1"/>
    <property type="molecule type" value="Genomic_DNA"/>
</dbReference>
<comment type="caution">
    <text evidence="2">The sequence shown here is derived from an EMBL/GenBank/DDBJ whole genome shotgun (WGS) entry which is preliminary data.</text>
</comment>
<protein>
    <submittedName>
        <fullName evidence="2">Uncharacterized protein</fullName>
    </submittedName>
</protein>
<evidence type="ECO:0000313" key="3">
    <source>
        <dbReference type="Proteomes" id="UP000186955"/>
    </source>
</evidence>
<proteinExistence type="predicted"/>
<dbReference type="AlphaFoldDB" id="A0A1Q5SQU4"/>
<feature type="region of interest" description="Disordered" evidence="1">
    <location>
        <begin position="1"/>
        <end position="24"/>
    </location>
</feature>
<reference evidence="2 3" key="1">
    <citation type="submission" date="2016-10" db="EMBL/GenBank/DDBJ databases">
        <title>Genome sequence of the ascomycete fungus Penicillium subrubescens.</title>
        <authorList>
            <person name="De Vries R.P."/>
            <person name="Peng M."/>
            <person name="Dilokpimol A."/>
            <person name="Hilden K."/>
            <person name="Makela M.R."/>
            <person name="Grigoriev I."/>
            <person name="Riley R."/>
            <person name="Granchi Z."/>
        </authorList>
    </citation>
    <scope>NUCLEOTIDE SEQUENCE [LARGE SCALE GENOMIC DNA]</scope>
    <source>
        <strain evidence="2 3">CBS 132785</strain>
    </source>
</reference>
<dbReference type="OrthoDB" id="4719016at2759"/>
<organism evidence="2 3">
    <name type="scientific">Penicillium subrubescens</name>
    <dbReference type="NCBI Taxonomy" id="1316194"/>
    <lineage>
        <taxon>Eukaryota</taxon>
        <taxon>Fungi</taxon>
        <taxon>Dikarya</taxon>
        <taxon>Ascomycota</taxon>
        <taxon>Pezizomycotina</taxon>
        <taxon>Eurotiomycetes</taxon>
        <taxon>Eurotiomycetidae</taxon>
        <taxon>Eurotiales</taxon>
        <taxon>Aspergillaceae</taxon>
        <taxon>Penicillium</taxon>
    </lineage>
</organism>
<evidence type="ECO:0000256" key="1">
    <source>
        <dbReference type="SAM" id="MobiDB-lite"/>
    </source>
</evidence>
<evidence type="ECO:0000313" key="2">
    <source>
        <dbReference type="EMBL" id="OKO90286.1"/>
    </source>
</evidence>
<accession>A0A1Q5SQU4</accession>
<gene>
    <name evidence="2" type="ORF">PENSUB_13419</name>
</gene>
<sequence length="255" mass="29459">MSPTVMKNVSMAHRLGSSREEAKDNQEFATANEVGHFFQKLLWVAGQELENPTSASSEALKSFLESINKNNRASLRGFLRNSSLSTGPESAYKEFKRRYEPMDVNQVLYIIDEEFLVREARIVTTPDRPQTSAEKIRIIMSTILWMDNLFPSCEGMVWKMRFISFPIFSLKESLDWLRKVRQRGFLTGHQLSDHDKNILNKLWNWFDTHDQRPVKLAFAMASHGMVRDVLNERGQLSHIIDDLNKLIGMPVRLGI</sequence>
<dbReference type="STRING" id="1316194.A0A1Q5SQU4"/>